<reference evidence="1" key="1">
    <citation type="journal article" date="2020" name="Stud. Mycol.">
        <title>101 Dothideomycetes genomes: a test case for predicting lifestyles and emergence of pathogens.</title>
        <authorList>
            <person name="Haridas S."/>
            <person name="Albert R."/>
            <person name="Binder M."/>
            <person name="Bloem J."/>
            <person name="Labutti K."/>
            <person name="Salamov A."/>
            <person name="Andreopoulos B."/>
            <person name="Baker S."/>
            <person name="Barry K."/>
            <person name="Bills G."/>
            <person name="Bluhm B."/>
            <person name="Cannon C."/>
            <person name="Castanera R."/>
            <person name="Culley D."/>
            <person name="Daum C."/>
            <person name="Ezra D."/>
            <person name="Gonzalez J."/>
            <person name="Henrissat B."/>
            <person name="Kuo A."/>
            <person name="Liang C."/>
            <person name="Lipzen A."/>
            <person name="Lutzoni F."/>
            <person name="Magnuson J."/>
            <person name="Mondo S."/>
            <person name="Nolan M."/>
            <person name="Ohm R."/>
            <person name="Pangilinan J."/>
            <person name="Park H.-J."/>
            <person name="Ramirez L."/>
            <person name="Alfaro M."/>
            <person name="Sun H."/>
            <person name="Tritt A."/>
            <person name="Yoshinaga Y."/>
            <person name="Zwiers L.-H."/>
            <person name="Turgeon B."/>
            <person name="Goodwin S."/>
            <person name="Spatafora J."/>
            <person name="Crous P."/>
            <person name="Grigoriev I."/>
        </authorList>
    </citation>
    <scope>NUCLEOTIDE SEQUENCE</scope>
    <source>
        <strain evidence="1">CBS 115976</strain>
    </source>
</reference>
<keyword evidence="2" id="KW-1185">Reference proteome</keyword>
<name>A0A6A6UDC4_9PEZI</name>
<protein>
    <recommendedName>
        <fullName evidence="3">RNI-like protein</fullName>
    </recommendedName>
</protein>
<accession>A0A6A6UDC4</accession>
<evidence type="ECO:0000313" key="2">
    <source>
        <dbReference type="Proteomes" id="UP000799302"/>
    </source>
</evidence>
<dbReference type="AlphaFoldDB" id="A0A6A6UDC4"/>
<evidence type="ECO:0008006" key="3">
    <source>
        <dbReference type="Google" id="ProtNLM"/>
    </source>
</evidence>
<dbReference type="OrthoDB" id="1720422at2759"/>
<dbReference type="EMBL" id="MU004235">
    <property type="protein sequence ID" value="KAF2669457.1"/>
    <property type="molecule type" value="Genomic_DNA"/>
</dbReference>
<dbReference type="Proteomes" id="UP000799302">
    <property type="component" value="Unassembled WGS sequence"/>
</dbReference>
<evidence type="ECO:0000313" key="1">
    <source>
        <dbReference type="EMBL" id="KAF2669457.1"/>
    </source>
</evidence>
<organism evidence="1 2">
    <name type="scientific">Microthyrium microscopicum</name>
    <dbReference type="NCBI Taxonomy" id="703497"/>
    <lineage>
        <taxon>Eukaryota</taxon>
        <taxon>Fungi</taxon>
        <taxon>Dikarya</taxon>
        <taxon>Ascomycota</taxon>
        <taxon>Pezizomycotina</taxon>
        <taxon>Dothideomycetes</taxon>
        <taxon>Dothideomycetes incertae sedis</taxon>
        <taxon>Microthyriales</taxon>
        <taxon>Microthyriaceae</taxon>
        <taxon>Microthyrium</taxon>
    </lineage>
</organism>
<gene>
    <name evidence="1" type="ORF">BT63DRAFT_455437</name>
</gene>
<sequence>MDSGVNSGGCARGCRANLLGPPAYFEVTPHARGSSSTPYLSPDFLFQVPNYVASFDSFQVLSSSTSSTYSQLILTSTNIHHAYVDTVTSTRDPARDLPRQREEVIAIALTSRRFSELVIPRLYTAVTIRPAYPYENNPVSLGLSIFDESRRNLIHVKRLSFVASLAPEDTSRPRCPCGRQVQDHGDDEPAHWIFGRSDENYEEEENDAYEGFEEDLGLAQITYRNRRLAGLSANIHEAFLEDLNAMISPLLDFIPENQLHTFSWVWRTCIPPKVVQNISSRQGQLSSLTILVDGLCRDPDLPDLHQLGGLSQLRYISWTSDDQRLSKTVSQILRSSARKLEEIELALHCNTLAVDHVQAGLLSSTDNEFLLRTLQITPETPLEFPALRKLSLSSAPWFKDVKNVVPTFSICQLQSLKLLNCLGSLALLDFLASSGLPVRLTSLELTLPGELTLDETDRPLIRFLKSFSGLKELFVSHAITPRQEFWDSVFHHRSTLKSLILDRPQCWEMGNDDAICLGLSGNRLDNIELLGLCCEIPTLEVICHQNHKSLHKLKILHHRPPRVYGRPNDLEDEVDIIDWAFSSSGLPSLQVYARGHFPDEKYDEHDDQILFRRDQKDLGSMTDATIDQDDLSYELLTKSETSLWEFVMSHKHFLTACAEVLLYSTIA</sequence>
<proteinExistence type="predicted"/>